<feature type="compositionally biased region" description="Basic and acidic residues" evidence="10">
    <location>
        <begin position="255"/>
        <end position="275"/>
    </location>
</feature>
<feature type="compositionally biased region" description="Basic and acidic residues" evidence="10">
    <location>
        <begin position="654"/>
        <end position="688"/>
    </location>
</feature>
<evidence type="ECO:0000256" key="8">
    <source>
        <dbReference type="ARBA" id="ARBA00023136"/>
    </source>
</evidence>
<organism evidence="11 12">
    <name type="scientific">Ancylostoma ceylanicum</name>
    <dbReference type="NCBI Taxonomy" id="53326"/>
    <lineage>
        <taxon>Eukaryota</taxon>
        <taxon>Metazoa</taxon>
        <taxon>Ecdysozoa</taxon>
        <taxon>Nematoda</taxon>
        <taxon>Chromadorea</taxon>
        <taxon>Rhabditida</taxon>
        <taxon>Rhabditina</taxon>
        <taxon>Rhabditomorpha</taxon>
        <taxon>Strongyloidea</taxon>
        <taxon>Ancylostomatidae</taxon>
        <taxon>Ancylostomatinae</taxon>
        <taxon>Ancylostoma</taxon>
    </lineage>
</organism>
<dbReference type="PANTHER" id="PTHR21304:SF0">
    <property type="entry name" value="MICOS COMPLEX SUBUNIT MIC10"/>
    <property type="match status" value="1"/>
</dbReference>
<keyword evidence="4" id="KW-0812">Transmembrane</keyword>
<keyword evidence="7 9" id="KW-0496">Mitochondrion</keyword>
<evidence type="ECO:0000256" key="9">
    <source>
        <dbReference type="RuleBase" id="RU363011"/>
    </source>
</evidence>
<feature type="compositionally biased region" description="Basic and acidic residues" evidence="10">
    <location>
        <begin position="292"/>
        <end position="306"/>
    </location>
</feature>
<proteinExistence type="inferred from homology"/>
<keyword evidence="6" id="KW-1133">Transmembrane helix</keyword>
<dbReference type="PANTHER" id="PTHR21304">
    <property type="entry name" value="MICOS COMPLEX SUBUNIT MIC10"/>
    <property type="match status" value="1"/>
</dbReference>
<keyword evidence="12" id="KW-1185">Reference proteome</keyword>
<feature type="compositionally biased region" description="Basic and acidic residues" evidence="10">
    <location>
        <begin position="226"/>
        <end position="236"/>
    </location>
</feature>
<evidence type="ECO:0000256" key="5">
    <source>
        <dbReference type="ARBA" id="ARBA00022792"/>
    </source>
</evidence>
<dbReference type="AlphaFoldDB" id="A0A0D6LWI9"/>
<evidence type="ECO:0000313" key="12">
    <source>
        <dbReference type="Proteomes" id="UP000054495"/>
    </source>
</evidence>
<feature type="region of interest" description="Disordered" evidence="10">
    <location>
        <begin position="467"/>
        <end position="510"/>
    </location>
</feature>
<evidence type="ECO:0000256" key="4">
    <source>
        <dbReference type="ARBA" id="ARBA00022692"/>
    </source>
</evidence>
<gene>
    <name evidence="11" type="ORF">ANCCEY_05335</name>
</gene>
<comment type="subcellular location">
    <subcellularLocation>
        <location evidence="2 9">Mitochondrion inner membrane</location>
        <topology evidence="2 9">Single-pass membrane protein</topology>
    </subcellularLocation>
</comment>
<evidence type="ECO:0000256" key="1">
    <source>
        <dbReference type="ARBA" id="ARBA00002689"/>
    </source>
</evidence>
<comment type="similarity">
    <text evidence="3 9">Belongs to the MICOS complex subunit Mic10 family.</text>
</comment>
<evidence type="ECO:0000256" key="3">
    <source>
        <dbReference type="ARBA" id="ARBA00006792"/>
    </source>
</evidence>
<evidence type="ECO:0000256" key="10">
    <source>
        <dbReference type="SAM" id="MobiDB-lite"/>
    </source>
</evidence>
<protein>
    <recommendedName>
        <fullName evidence="9">MICOS complex subunit MIC10</fullName>
    </recommendedName>
</protein>
<dbReference type="InterPro" id="IPR007512">
    <property type="entry name" value="Mic10"/>
</dbReference>
<evidence type="ECO:0000256" key="2">
    <source>
        <dbReference type="ARBA" id="ARBA00004434"/>
    </source>
</evidence>
<keyword evidence="5 9" id="KW-0999">Mitochondrion inner membrane</keyword>
<feature type="compositionally biased region" description="Polar residues" evidence="10">
    <location>
        <begin position="467"/>
        <end position="476"/>
    </location>
</feature>
<feature type="compositionally biased region" description="Basic and acidic residues" evidence="10">
    <location>
        <begin position="202"/>
        <end position="219"/>
    </location>
</feature>
<dbReference type="GO" id="GO:0061617">
    <property type="term" value="C:MICOS complex"/>
    <property type="evidence" value="ECO:0007669"/>
    <property type="project" value="UniProtKB-UniRule"/>
</dbReference>
<comment type="subunit">
    <text evidence="9">Component of the mitochondrial contact site and cristae organizing system (MICOS) complex.</text>
</comment>
<evidence type="ECO:0000256" key="6">
    <source>
        <dbReference type="ARBA" id="ARBA00022989"/>
    </source>
</evidence>
<dbReference type="Pfam" id="PF04418">
    <property type="entry name" value="DUF543"/>
    <property type="match status" value="1"/>
</dbReference>
<feature type="region of interest" description="Disordered" evidence="10">
    <location>
        <begin position="374"/>
        <end position="407"/>
    </location>
</feature>
<feature type="region of interest" description="Disordered" evidence="10">
    <location>
        <begin position="69"/>
        <end position="352"/>
    </location>
</feature>
<dbReference type="EMBL" id="KE124896">
    <property type="protein sequence ID" value="EPB75558.1"/>
    <property type="molecule type" value="Genomic_DNA"/>
</dbReference>
<dbReference type="Proteomes" id="UP000054495">
    <property type="component" value="Unassembled WGS sequence"/>
</dbReference>
<keyword evidence="8" id="KW-0472">Membrane</keyword>
<accession>A0A0D6LWI9</accession>
<evidence type="ECO:0000313" key="11">
    <source>
        <dbReference type="EMBL" id="EPB75558.1"/>
    </source>
</evidence>
<feature type="compositionally biased region" description="Basic and acidic residues" evidence="10">
    <location>
        <begin position="342"/>
        <end position="352"/>
    </location>
</feature>
<comment type="function">
    <text evidence="1 9">Component of the MICOS complex, a large protein complex of the mitochondrial inner membrane that plays crucial roles in the maintenance of crista junctions, inner membrane architecture, and formation of contact sites to the outer membrane.</text>
</comment>
<feature type="compositionally biased region" description="Polar residues" evidence="10">
    <location>
        <begin position="494"/>
        <end position="503"/>
    </location>
</feature>
<feature type="compositionally biased region" description="Basic and acidic residues" evidence="10">
    <location>
        <begin position="704"/>
        <end position="723"/>
    </location>
</feature>
<feature type="compositionally biased region" description="Basic and acidic residues" evidence="10">
    <location>
        <begin position="69"/>
        <end position="114"/>
    </location>
</feature>
<name>A0A0D6LWI9_9BILA</name>
<feature type="region of interest" description="Disordered" evidence="10">
    <location>
        <begin position="639"/>
        <end position="723"/>
    </location>
</feature>
<feature type="compositionally biased region" description="Low complexity" evidence="10">
    <location>
        <begin position="693"/>
        <end position="702"/>
    </location>
</feature>
<sequence length="813" mass="91540">MYPPYADRYAGIDDGRYSSFPDRVGRARFGEREPDDFHRFARRDVGGPRLREEDWRSSAYMQRPELPYERPYESWKSERPTSWREEFQGNSWRRDGGPGPRHPEYDDWRRESSWRPRSPSPRGFGGPPRELIPGLAGPPRELIPELAGPPRGLIREPEGPPRELIPGLGGPRELIPGLSSARRRSPDSNGRARSPRNGGLSHRSEESVRRRPDAREGRSARRSPSSKKEEHLKNLTDEELEKAAILQMKLMAEQADDKVERDQKTSKREPDDRQTSKSASQNDVERKKKVKEKTERVNMPEIKVEEEGTSTLLTPKLEPVETFDENETAAEVKKPSQTKQENIAEAKEASKVKASEGPLVVKAGFEEVHLFARPVTQRETAAESRKSSQTKQEHIAEARETSKEKPVEGSLVVKAAFEDVHMFAKHKIYEAPSAAPSQGLDTSLSWYEQYLMSVNKRKQELQSGITVSPPLSQKPTSHGRLNGPRYPPQVPGMRTTSRAPSEMSSSTNSPLYLSSKDEILQRALGSNTLIDPNQFIEELSDNEDWDSVGRVAPKFTTKRPAEAPIERPLKRGLLGAPPAPKTPPISHDPWQRPSVLTAKPVYSKPLPSVSFTQVPTEKSFFRMELPSVPPRIYFSSRLDESEEYDETETYLQSEDTKPFLKSEDRKPPVKSEVKSEESKSRVKSEDSKPPPQARIAPAAPLPHGEGHHTSWRHSERSSRMVRSEDQLGEKIDRCFADSLLKISGGIAIGIVASVAFFKSRSWPIWFGSGIGVGTGWSNCRHDLAQPYLLHGKKVPIGEDTQGKPAYNIVLEKK</sequence>
<feature type="compositionally biased region" description="Basic and acidic residues" evidence="10">
    <location>
        <begin position="380"/>
        <end position="407"/>
    </location>
</feature>
<reference evidence="11 12" key="1">
    <citation type="submission" date="2013-05" db="EMBL/GenBank/DDBJ databases">
        <title>Draft genome of the parasitic nematode Anyclostoma ceylanicum.</title>
        <authorList>
            <person name="Mitreva M."/>
        </authorList>
    </citation>
    <scope>NUCLEOTIDE SEQUENCE [LARGE SCALE GENOMIC DNA]</scope>
</reference>
<evidence type="ECO:0000256" key="7">
    <source>
        <dbReference type="ARBA" id="ARBA00023128"/>
    </source>
</evidence>